<dbReference type="NCBIfam" id="NF000405">
    <property type="entry name" value="HARLDQ_not_B3"/>
    <property type="match status" value="1"/>
</dbReference>
<name>A0A0A8TU33_ACIBZ</name>
<evidence type="ECO:0000313" key="2">
    <source>
        <dbReference type="Proteomes" id="UP000644140"/>
    </source>
</evidence>
<dbReference type="SUPFAM" id="SSF56281">
    <property type="entry name" value="Metallo-hydrolase/oxidoreductase"/>
    <property type="match status" value="1"/>
</dbReference>
<protein>
    <submittedName>
        <fullName evidence="1">HARLDQ motif MBL-fold protein</fullName>
    </submittedName>
</protein>
<dbReference type="RefSeq" id="WP_042089372.1">
    <property type="nucleotide sequence ID" value="NZ_BKNL01000017.1"/>
</dbReference>
<dbReference type="PANTHER" id="PTHR42773:SF1">
    <property type="entry name" value="METALLO-BETA-LACTAMASE FAMILY PROTEIN"/>
    <property type="match status" value="1"/>
</dbReference>
<evidence type="ECO:0000313" key="1">
    <source>
        <dbReference type="EMBL" id="UUN96941.1"/>
    </source>
</evidence>
<reference evidence="1" key="1">
    <citation type="submission" date="2022-02" db="EMBL/GenBank/DDBJ databases">
        <title>Characterization of Tn125 harboring carbapenem-resistant Acinetobacter bereziniae clinical isolates.</title>
        <authorList>
            <person name="Wong N.-K."/>
            <person name="Pan Q."/>
        </authorList>
    </citation>
    <scope>NUCLEOTIDE SEQUENCE</scope>
    <source>
        <strain evidence="1">GD03393</strain>
    </source>
</reference>
<dbReference type="eggNOG" id="COG0491">
    <property type="taxonomic scope" value="Bacteria"/>
</dbReference>
<dbReference type="InterPro" id="IPR001279">
    <property type="entry name" value="Metallo-B-lactamas"/>
</dbReference>
<dbReference type="Proteomes" id="UP000644140">
    <property type="component" value="Chromosome"/>
</dbReference>
<dbReference type="Pfam" id="PF00753">
    <property type="entry name" value="Lactamase_B"/>
    <property type="match status" value="1"/>
</dbReference>
<sequence length="305" mass="33836">MRLIKSIVVSLMAMSIQFSQAATLNSQQALTEAPPMSLFELWNAPIEPFKIFNHVYYVGTENLSSVLFDTGAGLVLIDSGIDQSAVQIKSNIEKLGFKITDVKYLLNSHARLDQAGGFAKLKQWSGAKLIASAENAEMLANGASTDFALGNQLPFPPVKADLIFKDGEQLKLGEQVFTAHATPGHLPGATSWTTEVQYHFKHYQIIYADSLFTGGYHLLNNKNYPHIVTDMQKTFQTLNAIHADIFLANKADRFNMKQKLVRLKAGDQNAFIDPDGLQNYVAKGKAEFEQQLQQQQSLAQLKTLQ</sequence>
<accession>A0A0A8TU33</accession>
<dbReference type="NCBIfam" id="NF012229">
    <property type="entry name" value="bla_class_B_core"/>
    <property type="match status" value="1"/>
</dbReference>
<dbReference type="STRING" id="106648.GCA_000753985_04258"/>
<dbReference type="InterPro" id="IPR036866">
    <property type="entry name" value="RibonucZ/Hydroxyglut_hydro"/>
</dbReference>
<dbReference type="EMBL" id="CP092085">
    <property type="protein sequence ID" value="UUN96941.1"/>
    <property type="molecule type" value="Genomic_DNA"/>
</dbReference>
<dbReference type="CDD" id="cd16288">
    <property type="entry name" value="BJP-1_FEZ-1-like_MBL-B3"/>
    <property type="match status" value="1"/>
</dbReference>
<dbReference type="NCBIfam" id="NF033105">
    <property type="entry name" value="bla_subclass_B3"/>
    <property type="match status" value="1"/>
</dbReference>
<organism evidence="1 2">
    <name type="scientific">Acinetobacter bereziniae</name>
    <name type="common">Acinetobacter genomosp. 10</name>
    <dbReference type="NCBI Taxonomy" id="106648"/>
    <lineage>
        <taxon>Bacteria</taxon>
        <taxon>Pseudomonadati</taxon>
        <taxon>Pseudomonadota</taxon>
        <taxon>Gammaproteobacteria</taxon>
        <taxon>Moraxellales</taxon>
        <taxon>Moraxellaceae</taxon>
        <taxon>Acinetobacter</taxon>
    </lineage>
</organism>
<dbReference type="PANTHER" id="PTHR42773">
    <property type="entry name" value="METALLO-BETA-LACTAMASE-RELATED"/>
    <property type="match status" value="1"/>
</dbReference>
<gene>
    <name evidence="1" type="ORF">I9054_016490</name>
</gene>
<dbReference type="SMART" id="SM00849">
    <property type="entry name" value="Lactamase_B"/>
    <property type="match status" value="1"/>
</dbReference>
<proteinExistence type="predicted"/>
<dbReference type="AlphaFoldDB" id="A0A0A8TU33"/>
<dbReference type="Gene3D" id="3.60.15.10">
    <property type="entry name" value="Ribonuclease Z/Hydroxyacylglutathione hydrolase-like"/>
    <property type="match status" value="1"/>
</dbReference>